<reference evidence="15 16" key="1">
    <citation type="submission" date="2016-11" db="EMBL/GenBank/DDBJ databases">
        <authorList>
            <person name="Varghese N."/>
            <person name="Submissions S."/>
        </authorList>
    </citation>
    <scope>NUCLEOTIDE SEQUENCE [LARGE SCALE GENOMIC DNA]</scope>
    <source>
        <strain evidence="15 16">DSM 29620</strain>
    </source>
</reference>
<evidence type="ECO:0000256" key="3">
    <source>
        <dbReference type="ARBA" id="ARBA00011245"/>
    </source>
</evidence>
<evidence type="ECO:0000256" key="10">
    <source>
        <dbReference type="ARBA" id="ARBA00022917"/>
    </source>
</evidence>
<feature type="binding site" evidence="13">
    <location>
        <position position="246"/>
    </location>
    <ligand>
        <name>Zn(2+)</name>
        <dbReference type="ChEBI" id="CHEBI:29105"/>
    </ligand>
</feature>
<evidence type="ECO:0000256" key="2">
    <source>
        <dbReference type="ARBA" id="ARBA00005594"/>
    </source>
</evidence>
<dbReference type="GO" id="GO:0005829">
    <property type="term" value="C:cytosol"/>
    <property type="evidence" value="ECO:0007669"/>
    <property type="project" value="TreeGrafter"/>
</dbReference>
<dbReference type="InterPro" id="IPR032678">
    <property type="entry name" value="tRNA-synt_1_cat_dom"/>
</dbReference>
<dbReference type="AlphaFoldDB" id="A0A1H0AK47"/>
<keyword evidence="8 13" id="KW-0862">Zinc</keyword>
<accession>A0A1H0AK47</accession>
<dbReference type="HAMAP" id="MF_00041">
    <property type="entry name" value="Cys_tRNA_synth"/>
    <property type="match status" value="1"/>
</dbReference>
<dbReference type="PRINTS" id="PR00983">
    <property type="entry name" value="TRNASYNTHCYS"/>
</dbReference>
<dbReference type="Gene3D" id="3.40.50.620">
    <property type="entry name" value="HUPs"/>
    <property type="match status" value="1"/>
</dbReference>
<protein>
    <recommendedName>
        <fullName evidence="13">Cysteine--tRNA ligase</fullName>
        <ecNumber evidence="13">6.1.1.16</ecNumber>
    </recommendedName>
    <alternativeName>
        <fullName evidence="13">Cysteinyl-tRNA synthetase</fullName>
        <shortName evidence="13">CysRS</shortName>
    </alternativeName>
</protein>
<dbReference type="GO" id="GO:0004817">
    <property type="term" value="F:cysteine-tRNA ligase activity"/>
    <property type="evidence" value="ECO:0007669"/>
    <property type="project" value="UniProtKB-UniRule"/>
</dbReference>
<evidence type="ECO:0000256" key="5">
    <source>
        <dbReference type="ARBA" id="ARBA00022598"/>
    </source>
</evidence>
<evidence type="ECO:0000259" key="14">
    <source>
        <dbReference type="Pfam" id="PF01406"/>
    </source>
</evidence>
<dbReference type="PANTHER" id="PTHR10890:SF3">
    <property type="entry name" value="CYSTEINE--TRNA LIGASE, CYTOPLASMIC"/>
    <property type="match status" value="1"/>
</dbReference>
<keyword evidence="9 13" id="KW-0067">ATP-binding</keyword>
<comment type="cofactor">
    <cofactor evidence="13">
        <name>Zn(2+)</name>
        <dbReference type="ChEBI" id="CHEBI:29105"/>
    </cofactor>
    <text evidence="13">Binds 1 zinc ion per subunit.</text>
</comment>
<organism evidence="15 16">
    <name type="scientific">Lutimaribacter pacificus</name>
    <dbReference type="NCBI Taxonomy" id="391948"/>
    <lineage>
        <taxon>Bacteria</taxon>
        <taxon>Pseudomonadati</taxon>
        <taxon>Pseudomonadota</taxon>
        <taxon>Alphaproteobacteria</taxon>
        <taxon>Rhodobacterales</taxon>
        <taxon>Roseobacteraceae</taxon>
        <taxon>Lutimaribacter</taxon>
    </lineage>
</organism>
<evidence type="ECO:0000313" key="15">
    <source>
        <dbReference type="EMBL" id="SHJ68060.1"/>
    </source>
</evidence>
<comment type="similarity">
    <text evidence="2 13">Belongs to the class-I aminoacyl-tRNA synthetase family.</text>
</comment>
<dbReference type="GO" id="GO:0006423">
    <property type="term" value="P:cysteinyl-tRNA aminoacylation"/>
    <property type="evidence" value="ECO:0007669"/>
    <property type="project" value="UniProtKB-UniRule"/>
</dbReference>
<feature type="binding site" evidence="13">
    <location>
        <position position="250"/>
    </location>
    <ligand>
        <name>Zn(2+)</name>
        <dbReference type="ChEBI" id="CHEBI:29105"/>
    </ligand>
</feature>
<dbReference type="PANTHER" id="PTHR10890">
    <property type="entry name" value="CYSTEINYL-TRNA SYNTHETASE"/>
    <property type="match status" value="1"/>
</dbReference>
<evidence type="ECO:0000256" key="6">
    <source>
        <dbReference type="ARBA" id="ARBA00022723"/>
    </source>
</evidence>
<feature type="binding site" evidence="13">
    <location>
        <position position="282"/>
    </location>
    <ligand>
        <name>ATP</name>
        <dbReference type="ChEBI" id="CHEBI:30616"/>
    </ligand>
</feature>
<name>A0A1H0AK47_9RHOB</name>
<keyword evidence="10 13" id="KW-0648">Protein biosynthesis</keyword>
<evidence type="ECO:0000313" key="16">
    <source>
        <dbReference type="Proteomes" id="UP000324252"/>
    </source>
</evidence>
<dbReference type="InterPro" id="IPR015803">
    <property type="entry name" value="Cys-tRNA-ligase"/>
</dbReference>
<proteinExistence type="inferred from homology"/>
<evidence type="ECO:0000256" key="8">
    <source>
        <dbReference type="ARBA" id="ARBA00022833"/>
    </source>
</evidence>
<dbReference type="FunFam" id="3.40.50.620:FF:000068">
    <property type="entry name" value="Cysteine--tRNA ligase"/>
    <property type="match status" value="1"/>
</dbReference>
<evidence type="ECO:0000256" key="9">
    <source>
        <dbReference type="ARBA" id="ARBA00022840"/>
    </source>
</evidence>
<dbReference type="OrthoDB" id="9815130at2"/>
<dbReference type="GO" id="GO:0005524">
    <property type="term" value="F:ATP binding"/>
    <property type="evidence" value="ECO:0007669"/>
    <property type="project" value="UniProtKB-UniRule"/>
</dbReference>
<dbReference type="NCBIfam" id="TIGR00435">
    <property type="entry name" value="cysS"/>
    <property type="match status" value="1"/>
</dbReference>
<keyword evidence="11 13" id="KW-0030">Aminoacyl-tRNA synthetase</keyword>
<keyword evidence="4 13" id="KW-0963">Cytoplasm</keyword>
<comment type="subunit">
    <text evidence="3 13">Monomer.</text>
</comment>
<feature type="short sequence motif" description="'HIGH' region" evidence="13">
    <location>
        <begin position="32"/>
        <end position="42"/>
    </location>
</feature>
<evidence type="ECO:0000256" key="13">
    <source>
        <dbReference type="HAMAP-Rule" id="MF_00041"/>
    </source>
</evidence>
<evidence type="ECO:0000256" key="11">
    <source>
        <dbReference type="ARBA" id="ARBA00023146"/>
    </source>
</evidence>
<dbReference type="Pfam" id="PF01406">
    <property type="entry name" value="tRNA-synt_1e"/>
    <property type="match status" value="1"/>
</dbReference>
<evidence type="ECO:0000256" key="4">
    <source>
        <dbReference type="ARBA" id="ARBA00022490"/>
    </source>
</evidence>
<keyword evidence="16" id="KW-1185">Reference proteome</keyword>
<feature type="domain" description="tRNA synthetases class I catalytic" evidence="14">
    <location>
        <begin position="17"/>
        <end position="326"/>
    </location>
</feature>
<dbReference type="SUPFAM" id="SSF47323">
    <property type="entry name" value="Anticodon-binding domain of a subclass of class I aminoacyl-tRNA synthetases"/>
    <property type="match status" value="1"/>
</dbReference>
<evidence type="ECO:0000256" key="1">
    <source>
        <dbReference type="ARBA" id="ARBA00004496"/>
    </source>
</evidence>
<feature type="binding site" evidence="13">
    <location>
        <position position="30"/>
    </location>
    <ligand>
        <name>Zn(2+)</name>
        <dbReference type="ChEBI" id="CHEBI:29105"/>
    </ligand>
</feature>
<dbReference type="Gene3D" id="1.20.120.1910">
    <property type="entry name" value="Cysteine-tRNA ligase, C-terminal anti-codon recognition domain"/>
    <property type="match status" value="1"/>
</dbReference>
<keyword evidence="6 13" id="KW-0479">Metal-binding</keyword>
<evidence type="ECO:0000256" key="7">
    <source>
        <dbReference type="ARBA" id="ARBA00022741"/>
    </source>
</evidence>
<comment type="subcellular location">
    <subcellularLocation>
        <location evidence="1 13">Cytoplasm</location>
    </subcellularLocation>
</comment>
<comment type="catalytic activity">
    <reaction evidence="12 13">
        <text>tRNA(Cys) + L-cysteine + ATP = L-cysteinyl-tRNA(Cys) + AMP + diphosphate</text>
        <dbReference type="Rhea" id="RHEA:17773"/>
        <dbReference type="Rhea" id="RHEA-COMP:9661"/>
        <dbReference type="Rhea" id="RHEA-COMP:9679"/>
        <dbReference type="ChEBI" id="CHEBI:30616"/>
        <dbReference type="ChEBI" id="CHEBI:33019"/>
        <dbReference type="ChEBI" id="CHEBI:35235"/>
        <dbReference type="ChEBI" id="CHEBI:78442"/>
        <dbReference type="ChEBI" id="CHEBI:78517"/>
        <dbReference type="ChEBI" id="CHEBI:456215"/>
        <dbReference type="EC" id="6.1.1.16"/>
    </reaction>
</comment>
<keyword evidence="5 13" id="KW-0436">Ligase</keyword>
<dbReference type="EMBL" id="FQZZ01000001">
    <property type="protein sequence ID" value="SHJ68060.1"/>
    <property type="molecule type" value="Genomic_DNA"/>
</dbReference>
<dbReference type="RefSeq" id="WP_149786134.1">
    <property type="nucleotide sequence ID" value="NZ_FNIO01000001.1"/>
</dbReference>
<feature type="short sequence motif" description="'KMSKS' region" evidence="13">
    <location>
        <begin position="279"/>
        <end position="283"/>
    </location>
</feature>
<dbReference type="InterPro" id="IPR009080">
    <property type="entry name" value="tRNAsynth_Ia_anticodon-bd"/>
</dbReference>
<dbReference type="EC" id="6.1.1.16" evidence="13"/>
<sequence length="497" mass="56328">MTEIRLYNTKTRRKERFQPLDPQNVRMYVCGPTVYDRAHLGNARPVIVFDVLYRLLRHVYGPDHVTYVRNFTDVDDKINATALARKEAGAKGTLEELIAERTEETIRWYHADMDALGTMRPNKEPRATQWIGAMVAMIEDLIAKGHAYAAEGHVLFSVDSYRDYGKLSGRSVDDMIAGARVEVAPYKRNPMDFVLWKPSSDELPGWDSPWGRGRPGWHIECSAMAYELLGETFDIHGGGIDLAFPHHENEIAQSCCAHPEGGFARFWLHNEMLQVEGRKMSKSLGNFFTVRDLLDRGVPGEVIRFVMLSTHYRKPMDWTEKKREEAERTLRSIAQLLGTSPLQRPWYGKGRFPAPDEFLKALADDLNTSLALTLIRKYLKEGDEPKLRSSLELIGFEPQELIERFQSFRLQSSRNEFTSGTSLESWGAFSKAQQERIAEIAARLKLARADAMQTKDFTQVDAMKSALVAAGVEVRMTKDGVDLVPGPDFDPAKLEGV</sequence>
<dbReference type="InterPro" id="IPR024909">
    <property type="entry name" value="Cys-tRNA/MSH_ligase"/>
</dbReference>
<dbReference type="InterPro" id="IPR014729">
    <property type="entry name" value="Rossmann-like_a/b/a_fold"/>
</dbReference>
<keyword evidence="7 13" id="KW-0547">Nucleotide-binding</keyword>
<gene>
    <name evidence="13" type="primary">cysS</name>
    <name evidence="15" type="ORF">SAMN05444142_1011018</name>
</gene>
<evidence type="ECO:0000256" key="12">
    <source>
        <dbReference type="ARBA" id="ARBA00047398"/>
    </source>
</evidence>
<dbReference type="CDD" id="cd00672">
    <property type="entry name" value="CysRS_core"/>
    <property type="match status" value="1"/>
</dbReference>
<dbReference type="Proteomes" id="UP000324252">
    <property type="component" value="Unassembled WGS sequence"/>
</dbReference>
<dbReference type="GO" id="GO:0008270">
    <property type="term" value="F:zinc ion binding"/>
    <property type="evidence" value="ECO:0007669"/>
    <property type="project" value="UniProtKB-UniRule"/>
</dbReference>
<dbReference type="SUPFAM" id="SSF52374">
    <property type="entry name" value="Nucleotidylyl transferase"/>
    <property type="match status" value="1"/>
</dbReference>
<feature type="binding site" evidence="13">
    <location>
        <position position="221"/>
    </location>
    <ligand>
        <name>Zn(2+)</name>
        <dbReference type="ChEBI" id="CHEBI:29105"/>
    </ligand>
</feature>